<dbReference type="InterPro" id="IPR032675">
    <property type="entry name" value="LRR_dom_sf"/>
</dbReference>
<feature type="transmembrane region" description="Helical" evidence="2">
    <location>
        <begin position="16"/>
        <end position="36"/>
    </location>
</feature>
<protein>
    <recommendedName>
        <fullName evidence="5">L domain-like protein</fullName>
    </recommendedName>
</protein>
<dbReference type="Gene3D" id="3.80.10.10">
    <property type="entry name" value="Ribonuclease Inhibitor"/>
    <property type="match status" value="1"/>
</dbReference>
<dbReference type="InterPro" id="IPR050994">
    <property type="entry name" value="At_inactive_RLKs"/>
</dbReference>
<keyword evidence="2" id="KW-0812">Transmembrane</keyword>
<dbReference type="Pfam" id="PF13855">
    <property type="entry name" value="LRR_8"/>
    <property type="match status" value="1"/>
</dbReference>
<keyword evidence="2" id="KW-1133">Transmembrane helix</keyword>
<evidence type="ECO:0000313" key="4">
    <source>
        <dbReference type="Proteomes" id="UP001054902"/>
    </source>
</evidence>
<evidence type="ECO:0008006" key="5">
    <source>
        <dbReference type="Google" id="ProtNLM"/>
    </source>
</evidence>
<evidence type="ECO:0000313" key="3">
    <source>
        <dbReference type="EMBL" id="GFH54707.1"/>
    </source>
</evidence>
<dbReference type="SUPFAM" id="SSF52058">
    <property type="entry name" value="L domain-like"/>
    <property type="match status" value="1"/>
</dbReference>
<gene>
    <name evidence="3" type="ORF">CTEN210_11183</name>
</gene>
<dbReference type="PANTHER" id="PTHR48010">
    <property type="entry name" value="OS05G0588300 PROTEIN"/>
    <property type="match status" value="1"/>
</dbReference>
<dbReference type="AlphaFoldDB" id="A0AAD3H8N5"/>
<accession>A0AAD3H8N5</accession>
<dbReference type="FunFam" id="3.80.10.10:FF:000383">
    <property type="entry name" value="Leucine-rich repeat receptor protein kinase EMS1"/>
    <property type="match status" value="1"/>
</dbReference>
<dbReference type="EMBL" id="BLLK01000047">
    <property type="protein sequence ID" value="GFH54707.1"/>
    <property type="molecule type" value="Genomic_DNA"/>
</dbReference>
<keyword evidence="4" id="KW-1185">Reference proteome</keyword>
<organism evidence="3 4">
    <name type="scientific">Chaetoceros tenuissimus</name>
    <dbReference type="NCBI Taxonomy" id="426638"/>
    <lineage>
        <taxon>Eukaryota</taxon>
        <taxon>Sar</taxon>
        <taxon>Stramenopiles</taxon>
        <taxon>Ochrophyta</taxon>
        <taxon>Bacillariophyta</taxon>
        <taxon>Coscinodiscophyceae</taxon>
        <taxon>Chaetocerotophycidae</taxon>
        <taxon>Chaetocerotales</taxon>
        <taxon>Chaetocerotaceae</taxon>
        <taxon>Chaetoceros</taxon>
    </lineage>
</organism>
<name>A0AAD3H8N5_9STRA</name>
<dbReference type="InterPro" id="IPR001611">
    <property type="entry name" value="Leu-rich_rpt"/>
</dbReference>
<dbReference type="Proteomes" id="UP001054902">
    <property type="component" value="Unassembled WGS sequence"/>
</dbReference>
<comment type="caution">
    <text evidence="3">The sequence shown here is derived from an EMBL/GenBank/DDBJ whole genome shotgun (WGS) entry which is preliminary data.</text>
</comment>
<reference evidence="3 4" key="1">
    <citation type="journal article" date="2021" name="Sci. Rep.">
        <title>The genome of the diatom Chaetoceros tenuissimus carries an ancient integrated fragment of an extant virus.</title>
        <authorList>
            <person name="Hongo Y."/>
            <person name="Kimura K."/>
            <person name="Takaki Y."/>
            <person name="Yoshida Y."/>
            <person name="Baba S."/>
            <person name="Kobayashi G."/>
            <person name="Nagasaki K."/>
            <person name="Hano T."/>
            <person name="Tomaru Y."/>
        </authorList>
    </citation>
    <scope>NUCLEOTIDE SEQUENCE [LARGE SCALE GENOMIC DNA]</scope>
    <source>
        <strain evidence="3 4">NIES-3715</strain>
    </source>
</reference>
<dbReference type="PANTHER" id="PTHR48010:SF5">
    <property type="entry name" value="PROTEIN TOO MANY MOUTHS"/>
    <property type="match status" value="1"/>
</dbReference>
<keyword evidence="2" id="KW-0472">Membrane</keyword>
<evidence type="ECO:0000256" key="1">
    <source>
        <dbReference type="ARBA" id="ARBA00022737"/>
    </source>
</evidence>
<sequence>MVQLRRRQLKKKSDSSWQIFIICSFLFFFVVIIGSYPNSIDNASNTSRELIDSSELESIILDFMAKFSDPSISNIYNNYTLDEEGSPSILYNKSTPQGKAFDWLRYHDKYSKIHIRTNEEIIQRFVIVTLFFSTEGSYNDNFATQFTPTSNKRAMWTSRGTLGFLNSNNHECNWNERDIVGGSFHGIKCSKNMKVEEIHLANVDLNGYIPCEIGLLSDLVKLDLSNNYLQHYIPTSFGLLQKAKEIHLDGNLLVGPIPTELSSLQKLQTLRLHSNRVHGENVDSIFCSSRNEASYIDLSMDCLPSFDHNTCTCCTKCCNFSDECVFTSNDNNDDLSGYYN</sequence>
<proteinExistence type="predicted"/>
<keyword evidence="1" id="KW-0677">Repeat</keyword>
<evidence type="ECO:0000256" key="2">
    <source>
        <dbReference type="SAM" id="Phobius"/>
    </source>
</evidence>